<proteinExistence type="inferred from homology"/>
<evidence type="ECO:0000256" key="2">
    <source>
        <dbReference type="ARBA" id="ARBA00022692"/>
    </source>
</evidence>
<dbReference type="PANTHER" id="PTHR43229:SF2">
    <property type="entry name" value="NODULATION PROTEIN J"/>
    <property type="match status" value="1"/>
</dbReference>
<keyword evidence="9" id="KW-1185">Reference proteome</keyword>
<feature type="transmembrane region" description="Helical" evidence="6">
    <location>
        <begin position="121"/>
        <end position="143"/>
    </location>
</feature>
<gene>
    <name evidence="8" type="ORF">AB2L27_18195</name>
</gene>
<protein>
    <recommendedName>
        <fullName evidence="6">Transport permease protein</fullName>
    </recommendedName>
</protein>
<evidence type="ECO:0000256" key="6">
    <source>
        <dbReference type="RuleBase" id="RU361157"/>
    </source>
</evidence>
<reference evidence="8 9" key="1">
    <citation type="submission" date="2024-07" db="EMBL/GenBank/DDBJ databases">
        <authorList>
            <person name="Thanompreechachai J."/>
            <person name="Duangmal K."/>
        </authorList>
    </citation>
    <scope>NUCLEOTIDE SEQUENCE [LARGE SCALE GENOMIC DNA]</scope>
    <source>
        <strain evidence="8 9">LSe6-4</strain>
    </source>
</reference>
<feature type="transmembrane region" description="Helical" evidence="6">
    <location>
        <begin position="80"/>
        <end position="100"/>
    </location>
</feature>
<comment type="subcellular location">
    <subcellularLocation>
        <location evidence="6">Cell membrane</location>
        <topology evidence="6">Multi-pass membrane protein</topology>
    </subcellularLocation>
    <subcellularLocation>
        <location evidence="1">Membrane</location>
        <topology evidence="1">Multi-pass membrane protein</topology>
    </subcellularLocation>
</comment>
<keyword evidence="6" id="KW-0813">Transport</keyword>
<evidence type="ECO:0000313" key="8">
    <source>
        <dbReference type="EMBL" id="MEZ0166693.1"/>
    </source>
</evidence>
<keyword evidence="4 6" id="KW-0472">Membrane</keyword>
<dbReference type="InterPro" id="IPR013525">
    <property type="entry name" value="ABC2_TM"/>
</dbReference>
<evidence type="ECO:0000256" key="5">
    <source>
        <dbReference type="ARBA" id="ARBA00023251"/>
    </source>
</evidence>
<comment type="similarity">
    <text evidence="6">Belongs to the ABC-2 integral membrane protein family.</text>
</comment>
<accession>A0ABV4H548</accession>
<comment type="caution">
    <text evidence="8">The sequence shown here is derived from an EMBL/GenBank/DDBJ whole genome shotgun (WGS) entry which is preliminary data.</text>
</comment>
<sequence>MSELTTTAPLTARGGPRPGARRRRIAALSAAAAKDAVRNRFALFFNFAFPLVVLLAFEFIYSGQHLPNGQPYSDYVAPGILAYGMANGAIFGVGYTLVQWRASRLLLLLKLTPTSRLEVLLSRYLVALAVSLAQTVVSVAVVSLPPFGFHLSVRWWAAVPVVAAGTAAFFALGCLVSSVAKTPDVVGGIANAALVPMAFFSGVFFPLPAVVGWIHGVSTVLPLRYLSEGLSATLAGTGSWHSVLVCTAVLTGFAVVLLGLAAKALRWR</sequence>
<dbReference type="Proteomes" id="UP001565927">
    <property type="component" value="Unassembled WGS sequence"/>
</dbReference>
<feature type="transmembrane region" description="Helical" evidence="6">
    <location>
        <begin position="155"/>
        <end position="180"/>
    </location>
</feature>
<dbReference type="InterPro" id="IPR051784">
    <property type="entry name" value="Nod_factor_ABC_transporter"/>
</dbReference>
<dbReference type="PANTHER" id="PTHR43229">
    <property type="entry name" value="NODULATION PROTEIN J"/>
    <property type="match status" value="1"/>
</dbReference>
<keyword evidence="3 6" id="KW-1133">Transmembrane helix</keyword>
<evidence type="ECO:0000259" key="7">
    <source>
        <dbReference type="PROSITE" id="PS51012"/>
    </source>
</evidence>
<evidence type="ECO:0000256" key="1">
    <source>
        <dbReference type="ARBA" id="ARBA00004141"/>
    </source>
</evidence>
<keyword evidence="2 6" id="KW-0812">Transmembrane</keyword>
<dbReference type="EMBL" id="JBGFTU010000026">
    <property type="protein sequence ID" value="MEZ0166693.1"/>
    <property type="molecule type" value="Genomic_DNA"/>
</dbReference>
<feature type="transmembrane region" description="Helical" evidence="6">
    <location>
        <begin position="240"/>
        <end position="262"/>
    </location>
</feature>
<dbReference type="InterPro" id="IPR000412">
    <property type="entry name" value="ABC_2_transport"/>
</dbReference>
<dbReference type="PROSITE" id="PS51012">
    <property type="entry name" value="ABC_TM2"/>
    <property type="match status" value="1"/>
</dbReference>
<feature type="transmembrane region" description="Helical" evidence="6">
    <location>
        <begin position="192"/>
        <end position="214"/>
    </location>
</feature>
<dbReference type="PIRSF" id="PIRSF006648">
    <property type="entry name" value="DrrB"/>
    <property type="match status" value="1"/>
</dbReference>
<evidence type="ECO:0000256" key="4">
    <source>
        <dbReference type="ARBA" id="ARBA00023136"/>
    </source>
</evidence>
<evidence type="ECO:0000256" key="3">
    <source>
        <dbReference type="ARBA" id="ARBA00022989"/>
    </source>
</evidence>
<dbReference type="Pfam" id="PF01061">
    <property type="entry name" value="ABC2_membrane"/>
    <property type="match status" value="1"/>
</dbReference>
<keyword evidence="6" id="KW-1003">Cell membrane</keyword>
<dbReference type="RefSeq" id="WP_370442908.1">
    <property type="nucleotide sequence ID" value="NZ_JBGFTU010000026.1"/>
</dbReference>
<keyword evidence="5" id="KW-0046">Antibiotic resistance</keyword>
<feature type="domain" description="ABC transmembrane type-2" evidence="7">
    <location>
        <begin position="41"/>
        <end position="268"/>
    </location>
</feature>
<dbReference type="InterPro" id="IPR047817">
    <property type="entry name" value="ABC2_TM_bact-type"/>
</dbReference>
<feature type="transmembrane region" description="Helical" evidence="6">
    <location>
        <begin position="41"/>
        <end position="60"/>
    </location>
</feature>
<organism evidence="8 9">
    <name type="scientific">Kineococcus halophytocola</name>
    <dbReference type="NCBI Taxonomy" id="3234027"/>
    <lineage>
        <taxon>Bacteria</taxon>
        <taxon>Bacillati</taxon>
        <taxon>Actinomycetota</taxon>
        <taxon>Actinomycetes</taxon>
        <taxon>Kineosporiales</taxon>
        <taxon>Kineosporiaceae</taxon>
        <taxon>Kineococcus</taxon>
    </lineage>
</organism>
<name>A0ABV4H548_9ACTN</name>
<evidence type="ECO:0000313" key="9">
    <source>
        <dbReference type="Proteomes" id="UP001565927"/>
    </source>
</evidence>